<protein>
    <submittedName>
        <fullName evidence="2">Uncharacterized protein</fullName>
    </submittedName>
</protein>
<reference evidence="2" key="2">
    <citation type="submission" date="2018-04" db="EMBL/GenBank/DDBJ databases">
        <title>OnivRS2 (Oryza nivara Reference Sequence Version 2).</title>
        <authorList>
            <person name="Zhang J."/>
            <person name="Kudrna D."/>
            <person name="Lee S."/>
            <person name="Talag J."/>
            <person name="Rajasekar S."/>
            <person name="Welchert J."/>
            <person name="Hsing Y.-I."/>
            <person name="Wing R.A."/>
        </authorList>
    </citation>
    <scope>NUCLEOTIDE SEQUENCE [LARGE SCALE GENOMIC DNA]</scope>
    <source>
        <strain evidence="2">SL10</strain>
    </source>
</reference>
<evidence type="ECO:0000256" key="1">
    <source>
        <dbReference type="SAM" id="MobiDB-lite"/>
    </source>
</evidence>
<feature type="compositionally biased region" description="Basic and acidic residues" evidence="1">
    <location>
        <begin position="7"/>
        <end position="20"/>
    </location>
</feature>
<accession>A0A0E0HXT4</accession>
<feature type="region of interest" description="Disordered" evidence="1">
    <location>
        <begin position="1"/>
        <end position="26"/>
    </location>
</feature>
<feature type="compositionally biased region" description="Low complexity" evidence="1">
    <location>
        <begin position="67"/>
        <end position="77"/>
    </location>
</feature>
<keyword evidence="3" id="KW-1185">Reference proteome</keyword>
<evidence type="ECO:0000313" key="2">
    <source>
        <dbReference type="EnsemblPlants" id="ONIVA07G04980.1"/>
    </source>
</evidence>
<reference evidence="2" key="1">
    <citation type="submission" date="2015-04" db="UniProtKB">
        <authorList>
            <consortium name="EnsemblPlants"/>
        </authorList>
    </citation>
    <scope>IDENTIFICATION</scope>
    <source>
        <strain evidence="2">SL10</strain>
    </source>
</reference>
<sequence length="104" mass="10655">MGTPGKPGEDRGVATGREPELSCCRPCSPLEQRSALASWRPREVGGRGSPAAFAQSPGRRRGEWTTRGEAGAASRGQRWGRGVGGGQAAPEATGAAQRAGAVAR</sequence>
<feature type="compositionally biased region" description="Low complexity" evidence="1">
    <location>
        <begin position="88"/>
        <end position="104"/>
    </location>
</feature>
<proteinExistence type="predicted"/>
<evidence type="ECO:0000313" key="3">
    <source>
        <dbReference type="Proteomes" id="UP000006591"/>
    </source>
</evidence>
<dbReference type="EnsemblPlants" id="ONIVA07G04980.1">
    <property type="protein sequence ID" value="ONIVA07G04980.1"/>
    <property type="gene ID" value="ONIVA07G04980"/>
</dbReference>
<name>A0A0E0HXT4_ORYNI</name>
<dbReference type="Gramene" id="ONIVA07G04980.1">
    <property type="protein sequence ID" value="ONIVA07G04980.1"/>
    <property type="gene ID" value="ONIVA07G04980"/>
</dbReference>
<dbReference type="HOGENOM" id="CLU_2254492_0_0_1"/>
<organism evidence="2">
    <name type="scientific">Oryza nivara</name>
    <name type="common">Indian wild rice</name>
    <name type="synonym">Oryza sativa f. spontanea</name>
    <dbReference type="NCBI Taxonomy" id="4536"/>
    <lineage>
        <taxon>Eukaryota</taxon>
        <taxon>Viridiplantae</taxon>
        <taxon>Streptophyta</taxon>
        <taxon>Embryophyta</taxon>
        <taxon>Tracheophyta</taxon>
        <taxon>Spermatophyta</taxon>
        <taxon>Magnoliopsida</taxon>
        <taxon>Liliopsida</taxon>
        <taxon>Poales</taxon>
        <taxon>Poaceae</taxon>
        <taxon>BOP clade</taxon>
        <taxon>Oryzoideae</taxon>
        <taxon>Oryzeae</taxon>
        <taxon>Oryzinae</taxon>
        <taxon>Oryza</taxon>
    </lineage>
</organism>
<dbReference type="AlphaFoldDB" id="A0A0E0HXT4"/>
<feature type="region of interest" description="Disordered" evidence="1">
    <location>
        <begin position="38"/>
        <end position="104"/>
    </location>
</feature>
<dbReference type="Proteomes" id="UP000006591">
    <property type="component" value="Chromosome 7"/>
</dbReference>